<dbReference type="PROSITE" id="PS51173">
    <property type="entry name" value="CBM2"/>
    <property type="match status" value="1"/>
</dbReference>
<feature type="region of interest" description="Disordered" evidence="1">
    <location>
        <begin position="200"/>
        <end position="224"/>
    </location>
</feature>
<dbReference type="SUPFAM" id="SSF49384">
    <property type="entry name" value="Carbohydrate-binding domain"/>
    <property type="match status" value="1"/>
</dbReference>
<dbReference type="InterPro" id="IPR001919">
    <property type="entry name" value="CBD2"/>
</dbReference>
<dbReference type="Proteomes" id="UP001595867">
    <property type="component" value="Unassembled WGS sequence"/>
</dbReference>
<gene>
    <name evidence="3" type="ORF">ACFO0C_37810</name>
</gene>
<evidence type="ECO:0000313" key="4">
    <source>
        <dbReference type="Proteomes" id="UP001595867"/>
    </source>
</evidence>
<evidence type="ECO:0000313" key="3">
    <source>
        <dbReference type="EMBL" id="MFC4070719.1"/>
    </source>
</evidence>
<reference evidence="4" key="1">
    <citation type="journal article" date="2019" name="Int. J. Syst. Evol. Microbiol.">
        <title>The Global Catalogue of Microorganisms (GCM) 10K type strain sequencing project: providing services to taxonomists for standard genome sequencing and annotation.</title>
        <authorList>
            <consortium name="The Broad Institute Genomics Platform"/>
            <consortium name="The Broad Institute Genome Sequencing Center for Infectious Disease"/>
            <person name="Wu L."/>
            <person name="Ma J."/>
        </authorList>
    </citation>
    <scope>NUCLEOTIDE SEQUENCE [LARGE SCALE GENOMIC DNA]</scope>
    <source>
        <strain evidence="4">TBRC 5832</strain>
    </source>
</reference>
<dbReference type="SMART" id="SM00637">
    <property type="entry name" value="CBD_II"/>
    <property type="match status" value="1"/>
</dbReference>
<sequence>MAKHATRQFILARLVLGSAAAVLLALVVWVAVVAGGSGSNGDPLMVQPTAALQAAGGSLPAAAPSTESVSVPPSVSVSASPSPTPSASRSPSASAKPKPSKSASRTPSASPSRTTPPPAPDVFAVSYATSATWRDGFIAAVSVVNNGGTARDWSVTLTYPSSAGVEVRGGWNATVTMSGDTVTLRGRGLAAGASVTAGFQGSKGSSATGKPTSCSVGEGSCRMS</sequence>
<accession>A0ABV8J6M7</accession>
<protein>
    <submittedName>
        <fullName evidence="3">Cellulose binding domain-containing protein</fullName>
    </submittedName>
</protein>
<dbReference type="InterPro" id="IPR008965">
    <property type="entry name" value="CBM2/CBM3_carb-bd_dom_sf"/>
</dbReference>
<feature type="compositionally biased region" description="Low complexity" evidence="1">
    <location>
        <begin position="59"/>
        <end position="113"/>
    </location>
</feature>
<dbReference type="Gene3D" id="2.60.40.290">
    <property type="match status" value="1"/>
</dbReference>
<feature type="domain" description="CBM2" evidence="2">
    <location>
        <begin position="116"/>
        <end position="224"/>
    </location>
</feature>
<feature type="region of interest" description="Disordered" evidence="1">
    <location>
        <begin position="59"/>
        <end position="120"/>
    </location>
</feature>
<organism evidence="3 4">
    <name type="scientific">Actinoplanes subglobosus</name>
    <dbReference type="NCBI Taxonomy" id="1547892"/>
    <lineage>
        <taxon>Bacteria</taxon>
        <taxon>Bacillati</taxon>
        <taxon>Actinomycetota</taxon>
        <taxon>Actinomycetes</taxon>
        <taxon>Micromonosporales</taxon>
        <taxon>Micromonosporaceae</taxon>
        <taxon>Actinoplanes</taxon>
    </lineage>
</organism>
<proteinExistence type="predicted"/>
<keyword evidence="4" id="KW-1185">Reference proteome</keyword>
<evidence type="ECO:0000259" key="2">
    <source>
        <dbReference type="PROSITE" id="PS51173"/>
    </source>
</evidence>
<name>A0ABV8J6M7_9ACTN</name>
<evidence type="ECO:0000256" key="1">
    <source>
        <dbReference type="SAM" id="MobiDB-lite"/>
    </source>
</evidence>
<dbReference type="Pfam" id="PF00553">
    <property type="entry name" value="CBM_2"/>
    <property type="match status" value="1"/>
</dbReference>
<comment type="caution">
    <text evidence="3">The sequence shown here is derived from an EMBL/GenBank/DDBJ whole genome shotgun (WGS) entry which is preliminary data.</text>
</comment>
<dbReference type="EMBL" id="JBHSBL010000025">
    <property type="protein sequence ID" value="MFC4070719.1"/>
    <property type="molecule type" value="Genomic_DNA"/>
</dbReference>
<feature type="compositionally biased region" description="Polar residues" evidence="1">
    <location>
        <begin position="200"/>
        <end position="215"/>
    </location>
</feature>
<dbReference type="InterPro" id="IPR012291">
    <property type="entry name" value="CBM2_carb-bd_dom_sf"/>
</dbReference>
<dbReference type="RefSeq" id="WP_378071602.1">
    <property type="nucleotide sequence ID" value="NZ_JBHSBL010000025.1"/>
</dbReference>